<keyword evidence="3" id="KW-0560">Oxidoreductase</keyword>
<dbReference type="CDD" id="cd08249">
    <property type="entry name" value="enoyl_reductase_like"/>
    <property type="match status" value="1"/>
</dbReference>
<dbReference type="PANTHER" id="PTHR45348">
    <property type="entry name" value="HYPOTHETICAL OXIDOREDUCTASE (EUROFUNG)"/>
    <property type="match status" value="1"/>
</dbReference>
<dbReference type="Gene3D" id="3.90.180.10">
    <property type="entry name" value="Medium-chain alcohol dehydrogenases, catalytic domain"/>
    <property type="match status" value="1"/>
</dbReference>
<evidence type="ECO:0000256" key="1">
    <source>
        <dbReference type="ARBA" id="ARBA00008072"/>
    </source>
</evidence>
<sequence length="383" mass="41142">MTFKLQIISYQRIMPTNRAAWVVTQGKPLEVKEAPYTSPGPNEIVVKNAAVAINPVDWLLPNVVSMFTPQVKLPFVFGDDCAGTVVEVGQGVTTLKPGDRVLGLAVSFDKRSNKASEGAFQQYTVLRTSLTTKIPDWMSFESASVLPLGLATAACGLFLKDFLSLQLPTAPKPQKPTGETVIIWGGSTSVGCNAIQLAVAAGYEVISTASPKNHEYLKSLGASEVFDYNSPTVVKDIAATMNNKHRISAGAYAIGVGSLNACIDILSQTKGKKFVAQASHDIPMKEFPTNMLAIMWKMGSSFVGWKLKGLRKGIGYKFVWSTEVMANELGSEMYEKFLPIALAERTFIAAPEPQVAGKGLEGIETAFAVAKKGVSAKKIVVSL</sequence>
<evidence type="ECO:0000256" key="3">
    <source>
        <dbReference type="ARBA" id="ARBA00023002"/>
    </source>
</evidence>
<name>A0A4S9F9D1_AURPU</name>
<dbReference type="PANTHER" id="PTHR45348:SF2">
    <property type="entry name" value="ZINC-TYPE ALCOHOL DEHYDROGENASE-LIKE PROTEIN C2E1P3.01"/>
    <property type="match status" value="1"/>
</dbReference>
<dbReference type="SMART" id="SM00829">
    <property type="entry name" value="PKS_ER"/>
    <property type="match status" value="1"/>
</dbReference>
<gene>
    <name evidence="5" type="ORF">D6D10_00473</name>
</gene>
<dbReference type="InterPro" id="IPR013154">
    <property type="entry name" value="ADH-like_N"/>
</dbReference>
<dbReference type="SUPFAM" id="SSF51735">
    <property type="entry name" value="NAD(P)-binding Rossmann-fold domains"/>
    <property type="match status" value="1"/>
</dbReference>
<comment type="caution">
    <text evidence="5">The sequence shown here is derived from an EMBL/GenBank/DDBJ whole genome shotgun (WGS) entry which is preliminary data.</text>
</comment>
<protein>
    <submittedName>
        <fullName evidence="5">Zinc-binding dehydrogenase</fullName>
    </submittedName>
</protein>
<dbReference type="GO" id="GO:0016651">
    <property type="term" value="F:oxidoreductase activity, acting on NAD(P)H"/>
    <property type="evidence" value="ECO:0007669"/>
    <property type="project" value="InterPro"/>
</dbReference>
<dbReference type="InterPro" id="IPR011032">
    <property type="entry name" value="GroES-like_sf"/>
</dbReference>
<evidence type="ECO:0000313" key="5">
    <source>
        <dbReference type="EMBL" id="THX44335.1"/>
    </source>
</evidence>
<accession>A0A4S9F9D1</accession>
<evidence type="ECO:0000259" key="4">
    <source>
        <dbReference type="SMART" id="SM00829"/>
    </source>
</evidence>
<dbReference type="AlphaFoldDB" id="A0A4S9F9D1"/>
<dbReference type="Proteomes" id="UP000308953">
    <property type="component" value="Unassembled WGS sequence"/>
</dbReference>
<dbReference type="Gene3D" id="3.40.50.720">
    <property type="entry name" value="NAD(P)-binding Rossmann-like Domain"/>
    <property type="match status" value="1"/>
</dbReference>
<organism evidence="5 6">
    <name type="scientific">Aureobasidium pullulans</name>
    <name type="common">Black yeast</name>
    <name type="synonym">Pullularia pullulans</name>
    <dbReference type="NCBI Taxonomy" id="5580"/>
    <lineage>
        <taxon>Eukaryota</taxon>
        <taxon>Fungi</taxon>
        <taxon>Dikarya</taxon>
        <taxon>Ascomycota</taxon>
        <taxon>Pezizomycotina</taxon>
        <taxon>Dothideomycetes</taxon>
        <taxon>Dothideomycetidae</taxon>
        <taxon>Dothideales</taxon>
        <taxon>Saccotheciaceae</taxon>
        <taxon>Aureobasidium</taxon>
    </lineage>
</organism>
<reference evidence="5 6" key="1">
    <citation type="submission" date="2018-10" db="EMBL/GenBank/DDBJ databases">
        <title>Fifty Aureobasidium pullulans genomes reveal a recombining polyextremotolerant generalist.</title>
        <authorList>
            <person name="Gostincar C."/>
            <person name="Turk M."/>
            <person name="Zajc J."/>
            <person name="Gunde-Cimerman N."/>
        </authorList>
    </citation>
    <scope>NUCLEOTIDE SEQUENCE [LARGE SCALE GENOMIC DNA]</scope>
    <source>
        <strain evidence="5 6">EXF-9785</strain>
    </source>
</reference>
<evidence type="ECO:0000256" key="2">
    <source>
        <dbReference type="ARBA" id="ARBA00011245"/>
    </source>
</evidence>
<evidence type="ECO:0000313" key="6">
    <source>
        <dbReference type="Proteomes" id="UP000308953"/>
    </source>
</evidence>
<dbReference type="SUPFAM" id="SSF50129">
    <property type="entry name" value="GroES-like"/>
    <property type="match status" value="1"/>
</dbReference>
<feature type="domain" description="Enoyl reductase (ER)" evidence="4">
    <location>
        <begin position="26"/>
        <end position="381"/>
    </location>
</feature>
<dbReference type="EMBL" id="QZAV01000004">
    <property type="protein sequence ID" value="THX44335.1"/>
    <property type="molecule type" value="Genomic_DNA"/>
</dbReference>
<comment type="subunit">
    <text evidence="2">Monomer.</text>
</comment>
<comment type="similarity">
    <text evidence="1">Belongs to the zinc-containing alcohol dehydrogenase family.</text>
</comment>
<dbReference type="InterPro" id="IPR047122">
    <property type="entry name" value="Trans-enoyl_RdTase-like"/>
</dbReference>
<dbReference type="Pfam" id="PF08240">
    <property type="entry name" value="ADH_N"/>
    <property type="match status" value="1"/>
</dbReference>
<proteinExistence type="inferred from homology"/>
<dbReference type="InterPro" id="IPR020843">
    <property type="entry name" value="ER"/>
</dbReference>
<dbReference type="InterPro" id="IPR036291">
    <property type="entry name" value="NAD(P)-bd_dom_sf"/>
</dbReference>